<dbReference type="Proteomes" id="UP000800200">
    <property type="component" value="Unassembled WGS sequence"/>
</dbReference>
<gene>
    <name evidence="2" type="ORF">K469DRAFT_629100</name>
</gene>
<evidence type="ECO:0000313" key="3">
    <source>
        <dbReference type="Proteomes" id="UP000800200"/>
    </source>
</evidence>
<feature type="region of interest" description="Disordered" evidence="1">
    <location>
        <begin position="1"/>
        <end position="21"/>
    </location>
</feature>
<dbReference type="PANTHER" id="PTHR13109">
    <property type="entry name" value="NEUROCHONDRIN"/>
    <property type="match status" value="1"/>
</dbReference>
<reference evidence="2" key="1">
    <citation type="journal article" date="2020" name="Stud. Mycol.">
        <title>101 Dothideomycetes genomes: a test case for predicting lifestyles and emergence of pathogens.</title>
        <authorList>
            <person name="Haridas S."/>
            <person name="Albert R."/>
            <person name="Binder M."/>
            <person name="Bloem J."/>
            <person name="Labutti K."/>
            <person name="Salamov A."/>
            <person name="Andreopoulos B."/>
            <person name="Baker S."/>
            <person name="Barry K."/>
            <person name="Bills G."/>
            <person name="Bluhm B."/>
            <person name="Cannon C."/>
            <person name="Castanera R."/>
            <person name="Culley D."/>
            <person name="Daum C."/>
            <person name="Ezra D."/>
            <person name="Gonzalez J."/>
            <person name="Henrissat B."/>
            <person name="Kuo A."/>
            <person name="Liang C."/>
            <person name="Lipzen A."/>
            <person name="Lutzoni F."/>
            <person name="Magnuson J."/>
            <person name="Mondo S."/>
            <person name="Nolan M."/>
            <person name="Ohm R."/>
            <person name="Pangilinan J."/>
            <person name="Park H.-J."/>
            <person name="Ramirez L."/>
            <person name="Alfaro M."/>
            <person name="Sun H."/>
            <person name="Tritt A."/>
            <person name="Yoshinaga Y."/>
            <person name="Zwiers L.-H."/>
            <person name="Turgeon B."/>
            <person name="Goodwin S."/>
            <person name="Spatafora J."/>
            <person name="Crous P."/>
            <person name="Grigoriev I."/>
        </authorList>
    </citation>
    <scope>NUCLEOTIDE SEQUENCE</scope>
    <source>
        <strain evidence="2">CBS 207.26</strain>
    </source>
</reference>
<protein>
    <submittedName>
        <fullName evidence="2">DUF1941-domain-containing protein</fullName>
    </submittedName>
</protein>
<organism evidence="2 3">
    <name type="scientific">Zopfia rhizophila CBS 207.26</name>
    <dbReference type="NCBI Taxonomy" id="1314779"/>
    <lineage>
        <taxon>Eukaryota</taxon>
        <taxon>Fungi</taxon>
        <taxon>Dikarya</taxon>
        <taxon>Ascomycota</taxon>
        <taxon>Pezizomycotina</taxon>
        <taxon>Dothideomycetes</taxon>
        <taxon>Dothideomycetes incertae sedis</taxon>
        <taxon>Zopfiaceae</taxon>
        <taxon>Zopfia</taxon>
    </lineage>
</organism>
<evidence type="ECO:0000256" key="1">
    <source>
        <dbReference type="SAM" id="MobiDB-lite"/>
    </source>
</evidence>
<proteinExistence type="predicted"/>
<dbReference type="EMBL" id="ML994627">
    <property type="protein sequence ID" value="KAF2187314.1"/>
    <property type="molecule type" value="Genomic_DNA"/>
</dbReference>
<evidence type="ECO:0000313" key="2">
    <source>
        <dbReference type="EMBL" id="KAF2187314.1"/>
    </source>
</evidence>
<accession>A0A6A6E663</accession>
<dbReference type="InterPro" id="IPR016024">
    <property type="entry name" value="ARM-type_fold"/>
</dbReference>
<dbReference type="InterPro" id="IPR008709">
    <property type="entry name" value="Neurochondrin"/>
</dbReference>
<name>A0A6A6E663_9PEZI</name>
<keyword evidence="3" id="KW-1185">Reference proteome</keyword>
<sequence>MTGNTESESPRESPTPPKDNSAALQQTLSLLRVKDDTSRFVGLSLLRTLLDTDHRLSNDSDVISRCWHAIPAKFILRLLYAKPTDKRSQEEADQMIALAISIIHAFSTLLANEELGEEKMIQLAPSLVEKLDTASQRVEELILRTLLRVGQTNQGERAILDASRKVEDYLCALVGAAFESDLNMEALKMVLVIRLKLGMEEDEVMQQLLSTANKGKSPKAFDLIAAVLEESQYSDKPPWLPFLLKTVQTTFLTSPNLFNSTSRILHHFISTIPRLDPFFPPSTSKSPFSEIPFSYRFISMVLIDIRSTIPMLMEKLASSDYGSIALGLAKSYDLLNAFVGVLMDLDSEDDDLSSSSEQHILDIPVDLLLKLRKEIAETLSLTIEFLRDRWDAARFGAAGLHPDVLPNPSNTQVSGQPRQLTWESPSISLESDPVVVAGSRVLSLWLHEDDNESLRMETIGIIDILLELYSSSIPKSAPEMSQTGQAPEYRDHIALALEALVERSEGVTAFLQYSGWGILASDLKLCIGTDPYPARISTVLHSLTTIIQCPETTQTKELQLSLIPILASFSFEVGYGQEAVLAAVNLVLEMLDKAPKKLKERYRRQVEHLIEKIDVELSGKLEGGVREEVEGRRDRLKMLAQEMNG</sequence>
<dbReference type="SUPFAM" id="SSF48371">
    <property type="entry name" value="ARM repeat"/>
    <property type="match status" value="1"/>
</dbReference>
<dbReference type="Pfam" id="PF05536">
    <property type="entry name" value="Neurochondrin"/>
    <property type="match status" value="1"/>
</dbReference>
<dbReference type="OrthoDB" id="8962942at2759"/>
<dbReference type="PANTHER" id="PTHR13109:SF7">
    <property type="entry name" value="NEUROCHONDRIN"/>
    <property type="match status" value="1"/>
</dbReference>
<dbReference type="AlphaFoldDB" id="A0A6A6E663"/>